<organism evidence="1 2">
    <name type="scientific">Roseofilum acuticapitatum BLCC-M154</name>
    <dbReference type="NCBI Taxonomy" id="3022444"/>
    <lineage>
        <taxon>Bacteria</taxon>
        <taxon>Bacillati</taxon>
        <taxon>Cyanobacteriota</taxon>
        <taxon>Cyanophyceae</taxon>
        <taxon>Desertifilales</taxon>
        <taxon>Desertifilaceae</taxon>
        <taxon>Roseofilum</taxon>
        <taxon>Roseofilum acuticapitatum</taxon>
    </lineage>
</organism>
<dbReference type="InterPro" id="IPR014968">
    <property type="entry name" value="XisI"/>
</dbReference>
<name>A0ABT7AQI6_9CYAN</name>
<proteinExistence type="predicted"/>
<dbReference type="Pfam" id="PF08869">
    <property type="entry name" value="XisI"/>
    <property type="match status" value="1"/>
</dbReference>
<dbReference type="RefSeq" id="WP_283752933.1">
    <property type="nucleotide sequence ID" value="NZ_JAQOSP010000046.1"/>
</dbReference>
<dbReference type="Proteomes" id="UP001235303">
    <property type="component" value="Unassembled WGS sequence"/>
</dbReference>
<gene>
    <name evidence="1" type="ORF">PMG71_07025</name>
</gene>
<dbReference type="InterPro" id="IPR035943">
    <property type="entry name" value="XisI-like_sf"/>
</dbReference>
<evidence type="ECO:0000313" key="2">
    <source>
        <dbReference type="Proteomes" id="UP001235303"/>
    </source>
</evidence>
<dbReference type="SUPFAM" id="SSF143847">
    <property type="entry name" value="XisI-like"/>
    <property type="match status" value="1"/>
</dbReference>
<reference evidence="1 2" key="1">
    <citation type="submission" date="2023-01" db="EMBL/GenBank/DDBJ databases">
        <title>Novel diversity within Roseofilum (Cyanobacteria; Desertifilaceae) from marine benthic mats with descriptions of four novel species.</title>
        <authorList>
            <person name="Wang Y."/>
            <person name="Berthold D.E."/>
            <person name="Hu J."/>
            <person name="Lefler F.W."/>
            <person name="Laughinghouse H.D. IV."/>
        </authorList>
    </citation>
    <scope>NUCLEOTIDE SEQUENCE [LARGE SCALE GENOMIC DNA]</scope>
    <source>
        <strain evidence="1 2">BLCC-M154</strain>
    </source>
</reference>
<dbReference type="CDD" id="cd16382">
    <property type="entry name" value="XisI-like"/>
    <property type="match status" value="1"/>
</dbReference>
<accession>A0ABT7AQI6</accession>
<sequence>MDTLEHYYPIIYQALNEYYQIPYSYGDLERRLIISDDKTNYILLTLGWQNDSRVHGCLVHIEIIEDKIWIHRDGTEDGIVNDLLDLGVPKDKIVLGFYHPNQRPYTEFAVN</sequence>
<protein>
    <submittedName>
        <fullName evidence="1">XisI protein</fullName>
    </submittedName>
</protein>
<comment type="caution">
    <text evidence="1">The sequence shown here is derived from an EMBL/GenBank/DDBJ whole genome shotgun (WGS) entry which is preliminary data.</text>
</comment>
<dbReference type="EMBL" id="JAQOSP010000046">
    <property type="protein sequence ID" value="MDJ1169173.1"/>
    <property type="molecule type" value="Genomic_DNA"/>
</dbReference>
<dbReference type="Gene3D" id="3.30.310.110">
    <property type="entry name" value="XisI-like"/>
    <property type="match status" value="1"/>
</dbReference>
<evidence type="ECO:0000313" key="1">
    <source>
        <dbReference type="EMBL" id="MDJ1169173.1"/>
    </source>
</evidence>
<keyword evidence="2" id="KW-1185">Reference proteome</keyword>